<evidence type="ECO:0000256" key="6">
    <source>
        <dbReference type="SAM" id="Phobius"/>
    </source>
</evidence>
<dbReference type="GeneID" id="43583260"/>
<feature type="transmembrane region" description="Helical" evidence="6">
    <location>
        <begin position="74"/>
        <end position="93"/>
    </location>
</feature>
<evidence type="ECO:0000313" key="7">
    <source>
        <dbReference type="EMBL" id="VVT55136.1"/>
    </source>
</evidence>
<dbReference type="Proteomes" id="UP000398389">
    <property type="component" value="Unassembled WGS sequence"/>
</dbReference>
<dbReference type="PANTHER" id="PTHR45649:SF6">
    <property type="entry name" value="GABA-SPECIFIC PERMEASE"/>
    <property type="match status" value="1"/>
</dbReference>
<feature type="transmembrane region" description="Helical" evidence="6">
    <location>
        <begin position="270"/>
        <end position="293"/>
    </location>
</feature>
<sequence length="541" mass="58381">MGAEHIQPTVSSIEVGGVPAEGKDDALLRELGYAPELRRNYSVIQVFGIAFSIMSLLPSIASTLAFSLPAGPVGMTWGWIIPSCFILTIGLSMSEMGSAMPTSGGLYWWTFKFSPPSIRKPACFLAGYANSLGLIGGLVSIDYGFSALLLSIPAIATEGAYSPTKYHTYGVFAACVISHAIAGALAANMVSRLQTVCIITNIIIIVVTIIALPIGRANNGGVNSGKWVFTHMENLYTWPKGFTFMLAWLSPIWTIGAFDSCVHMAEEASNAAVAVPFGIIGSISACGILGFVINSIIAASMNPDVSATLGTYTGQPMAQIYYDCLGKHWTIGMMVCMFIVQWFMGFSIVVAGSRQVWAFSRDGALPFSSWLRVLNKKLQVPLRSLWFMCFIGLIIGLLSLIDSAATSALFSLAVASNTLAWILPIAMRVFFTVDTFTPGPFYMGKIGSKVVGSIATLYGTFVIVCLAMFPEEGPNPTKDTMNYTCVINGFVWFGALGYYFIHAHKWFTGPKHTFVDDAEVLEGVMEEEETSGNEAITKKED</sequence>
<name>A0A5E8BUI2_9ASCO</name>
<evidence type="ECO:0000256" key="2">
    <source>
        <dbReference type="ARBA" id="ARBA00022448"/>
    </source>
</evidence>
<dbReference type="Gene3D" id="1.20.1740.10">
    <property type="entry name" value="Amino acid/polyamine transporter I"/>
    <property type="match status" value="1"/>
</dbReference>
<dbReference type="AlphaFoldDB" id="A0A5E8BUI2"/>
<evidence type="ECO:0000256" key="3">
    <source>
        <dbReference type="ARBA" id="ARBA00022692"/>
    </source>
</evidence>
<dbReference type="GO" id="GO:0016020">
    <property type="term" value="C:membrane"/>
    <property type="evidence" value="ECO:0007669"/>
    <property type="project" value="UniProtKB-SubCell"/>
</dbReference>
<dbReference type="Pfam" id="PF13520">
    <property type="entry name" value="AA_permease_2"/>
    <property type="match status" value="1"/>
</dbReference>
<feature type="transmembrane region" description="Helical" evidence="6">
    <location>
        <begin position="329"/>
        <end position="351"/>
    </location>
</feature>
<accession>A0A5E8BUI2</accession>
<evidence type="ECO:0008006" key="9">
    <source>
        <dbReference type="Google" id="ProtNLM"/>
    </source>
</evidence>
<keyword evidence="4 6" id="KW-1133">Transmembrane helix</keyword>
<proteinExistence type="predicted"/>
<feature type="transmembrane region" description="Helical" evidence="6">
    <location>
        <begin position="235"/>
        <end position="258"/>
    </location>
</feature>
<dbReference type="PIRSF" id="PIRSF006060">
    <property type="entry name" value="AA_transporter"/>
    <property type="match status" value="1"/>
</dbReference>
<comment type="subcellular location">
    <subcellularLocation>
        <location evidence="1">Membrane</location>
        <topology evidence="1">Multi-pass membrane protein</topology>
    </subcellularLocation>
</comment>
<dbReference type="OrthoDB" id="4476201at2759"/>
<feature type="transmembrane region" description="Helical" evidence="6">
    <location>
        <begin position="450"/>
        <end position="469"/>
    </location>
</feature>
<feature type="transmembrane region" description="Helical" evidence="6">
    <location>
        <begin position="380"/>
        <end position="401"/>
    </location>
</feature>
<evidence type="ECO:0000256" key="1">
    <source>
        <dbReference type="ARBA" id="ARBA00004141"/>
    </source>
</evidence>
<feature type="transmembrane region" description="Helical" evidence="6">
    <location>
        <begin position="166"/>
        <end position="186"/>
    </location>
</feature>
<gene>
    <name evidence="7" type="ORF">SAPINGB_P004445</name>
</gene>
<keyword evidence="5 6" id="KW-0472">Membrane</keyword>
<feature type="transmembrane region" description="Helical" evidence="6">
    <location>
        <begin position="122"/>
        <end position="146"/>
    </location>
</feature>
<dbReference type="GO" id="GO:0022857">
    <property type="term" value="F:transmembrane transporter activity"/>
    <property type="evidence" value="ECO:0007669"/>
    <property type="project" value="InterPro"/>
</dbReference>
<dbReference type="RefSeq" id="XP_031855051.1">
    <property type="nucleotide sequence ID" value="XM_031999160.1"/>
</dbReference>
<evidence type="ECO:0000313" key="8">
    <source>
        <dbReference type="Proteomes" id="UP000398389"/>
    </source>
</evidence>
<keyword evidence="2" id="KW-0813">Transport</keyword>
<reference evidence="7 8" key="1">
    <citation type="submission" date="2019-09" db="EMBL/GenBank/DDBJ databases">
        <authorList>
            <person name="Brejova B."/>
        </authorList>
    </citation>
    <scope>NUCLEOTIDE SEQUENCE [LARGE SCALE GENOMIC DNA]</scope>
</reference>
<dbReference type="EMBL" id="CABVLU010000003">
    <property type="protein sequence ID" value="VVT55136.1"/>
    <property type="molecule type" value="Genomic_DNA"/>
</dbReference>
<dbReference type="InterPro" id="IPR002293">
    <property type="entry name" value="AA/rel_permease1"/>
</dbReference>
<evidence type="ECO:0000256" key="4">
    <source>
        <dbReference type="ARBA" id="ARBA00022989"/>
    </source>
</evidence>
<feature type="transmembrane region" description="Helical" evidence="6">
    <location>
        <begin position="407"/>
        <end position="430"/>
    </location>
</feature>
<feature type="transmembrane region" description="Helical" evidence="6">
    <location>
        <begin position="481"/>
        <end position="501"/>
    </location>
</feature>
<keyword evidence="8" id="KW-1185">Reference proteome</keyword>
<feature type="transmembrane region" description="Helical" evidence="6">
    <location>
        <begin position="46"/>
        <end position="68"/>
    </location>
</feature>
<evidence type="ECO:0000256" key="5">
    <source>
        <dbReference type="ARBA" id="ARBA00023136"/>
    </source>
</evidence>
<dbReference type="PANTHER" id="PTHR45649">
    <property type="entry name" value="AMINO-ACID PERMEASE BAT1"/>
    <property type="match status" value="1"/>
</dbReference>
<keyword evidence="3 6" id="KW-0812">Transmembrane</keyword>
<organism evidence="7 8">
    <name type="scientific">Magnusiomyces paraingens</name>
    <dbReference type="NCBI Taxonomy" id="2606893"/>
    <lineage>
        <taxon>Eukaryota</taxon>
        <taxon>Fungi</taxon>
        <taxon>Dikarya</taxon>
        <taxon>Ascomycota</taxon>
        <taxon>Saccharomycotina</taxon>
        <taxon>Dipodascomycetes</taxon>
        <taxon>Dipodascales</taxon>
        <taxon>Dipodascaceae</taxon>
        <taxon>Magnusiomyces</taxon>
    </lineage>
</organism>
<protein>
    <recommendedName>
        <fullName evidence="9">Amino acid permease/ SLC12A domain-containing protein</fullName>
    </recommendedName>
</protein>
<feature type="transmembrane region" description="Helical" evidence="6">
    <location>
        <begin position="193"/>
        <end position="215"/>
    </location>
</feature>